<feature type="compositionally biased region" description="Polar residues" evidence="1">
    <location>
        <begin position="1"/>
        <end position="23"/>
    </location>
</feature>
<evidence type="ECO:0000313" key="2">
    <source>
        <dbReference type="EMBL" id="CAD74329.1"/>
    </source>
</evidence>
<feature type="region of interest" description="Disordered" evidence="1">
    <location>
        <begin position="1"/>
        <end position="43"/>
    </location>
</feature>
<protein>
    <submittedName>
        <fullName evidence="2">Uncharacterized protein</fullName>
    </submittedName>
</protein>
<sequence>MSSTVPSGQIQTPNRVPTQTQRVTPFAQRGATTLPRHAKRSCS</sequence>
<gene>
    <name evidence="2" type="ordered locus">RB5604</name>
</gene>
<dbReference type="Proteomes" id="UP000001025">
    <property type="component" value="Chromosome"/>
</dbReference>
<dbReference type="KEGG" id="rba:RB5604"/>
<dbReference type="AlphaFoldDB" id="Q7URK9"/>
<dbReference type="STRING" id="243090.RB5604"/>
<dbReference type="InParanoid" id="Q7URK9"/>
<dbReference type="EnsemblBacteria" id="CAD74329">
    <property type="protein sequence ID" value="CAD74329"/>
    <property type="gene ID" value="RB5604"/>
</dbReference>
<dbReference type="HOGENOM" id="CLU_3238791_0_0_0"/>
<dbReference type="EMBL" id="BX294142">
    <property type="protein sequence ID" value="CAD74329.1"/>
    <property type="molecule type" value="Genomic_DNA"/>
</dbReference>
<name>Q7URK9_RHOBA</name>
<evidence type="ECO:0000313" key="3">
    <source>
        <dbReference type="Proteomes" id="UP000001025"/>
    </source>
</evidence>
<proteinExistence type="predicted"/>
<organism evidence="2 3">
    <name type="scientific">Rhodopirellula baltica (strain DSM 10527 / NCIMB 13988 / SH1)</name>
    <dbReference type="NCBI Taxonomy" id="243090"/>
    <lineage>
        <taxon>Bacteria</taxon>
        <taxon>Pseudomonadati</taxon>
        <taxon>Planctomycetota</taxon>
        <taxon>Planctomycetia</taxon>
        <taxon>Pirellulales</taxon>
        <taxon>Pirellulaceae</taxon>
        <taxon>Rhodopirellula</taxon>
    </lineage>
</organism>
<accession>Q7URK9</accession>
<evidence type="ECO:0000256" key="1">
    <source>
        <dbReference type="SAM" id="MobiDB-lite"/>
    </source>
</evidence>
<reference evidence="2 3" key="1">
    <citation type="journal article" date="2003" name="Proc. Natl. Acad. Sci. U.S.A.">
        <title>Complete genome sequence of the marine planctomycete Pirellula sp. strain 1.</title>
        <authorList>
            <person name="Gloeckner F.O."/>
            <person name="Kube M."/>
            <person name="Bauer M."/>
            <person name="Teeling H."/>
            <person name="Lombardot T."/>
            <person name="Ludwig W."/>
            <person name="Gade D."/>
            <person name="Beck A."/>
            <person name="Borzym K."/>
            <person name="Heitmann K."/>
            <person name="Rabus R."/>
            <person name="Schlesner H."/>
            <person name="Amann R."/>
            <person name="Reinhardt R."/>
        </authorList>
    </citation>
    <scope>NUCLEOTIDE SEQUENCE [LARGE SCALE GENOMIC DNA]</scope>
    <source>
        <strain evidence="3">DSM 10527 / NCIMB 13988 / SH1</strain>
    </source>
</reference>
<keyword evidence="3" id="KW-1185">Reference proteome</keyword>